<comment type="caution">
    <text evidence="8">The sequence shown here is derived from an EMBL/GenBank/DDBJ whole genome shotgun (WGS) entry which is preliminary data.</text>
</comment>
<gene>
    <name evidence="8" type="ORF">DLAC_05266</name>
</gene>
<sequence length="1373" mass="153182">MIKYKYILLVFFIIVSLIHSEYVVKNVITAPTDYCYNGSGCEFTYVVVFTDNEGLGLSGCLNCGLLFYIYSKVGNEYLVRLTATVGFGMANTTLMITDDTTNSHDTVFPTPVCMEIPYPVTLLQPVSFQKYIFANSLDLIDTYERFRIMSLGFKLNVTKGVKWTVTCQGVKCLDPSYSSMNSDMQFITITWESPVMDPAAPVALTQPESFTVTFTDSLTRSTVFTVNNPIANADTSNVEVSIHPSPTSTFVKIPNSLNYFVTVPRNFSSNMIAYNAMTSALEVSVPRGTLVYQDNFTATMLYSNKIELQDTWRSSINFYSNYTLEYKDTNATFLGSLSSPLLSPLYTLQSTLQNIVDQPTYRIVTVGITAMTYASGNTSILMNMGGSMFFRLTPPYPIGIMDGNYGSAIGQYSLVISAFCRSNMGFYYGSANPASYDVISTTPDNVIPDITKVEWVSLKGLTMVIRITASDSDSGVAYIQIGQSSKSDGYKLFPSDLISGTFKSGVFEKVITLEAKEIIDLERILIFDQAGNQAMIDYEFKSGNLYPPFKIFPYAIPLSDFQPSDTFINYFEFLHNDIDCTDTDFVNTLVLNFSTPNNQYRKVFIKLDHDKDYTAGEWDDVYKAFVINFKIPMNPPPGPLFYNLRYPSITLSSFDLVQMIGSKAELRVVSQRGGDRMPPAITSVTPIQFATFLTWTIVIEDLINGFKSGIIQIQSTNDLQPYEFLLNSVGKNQSLDTYVLSIPIPSVCRVAESYQIVYVELEDNGGAKGIYSRGLVIDNGISPLLYLENEITVLNVPCTTPSSDITPPYVVGNSVLGIPLDVFSNTRLVNISFQIKDADSNISGRHIPWCRYYTLYQEFYIKSNSYTQVLANHYIADCSTNLPYGFGFPIGEFYISIHGYADDVYNVGGNEWSVPFQVTSMFNVPIIESYLPVYTDEDQLVLFGRNFGEILTDIAIHISSNSTVNYTANAFSTVMVNIISIPKSNVPYDVIVYVAGVASNTLTVVPKVRQVIVFPTPTPSFTQVPQKCAGTPECSGKGTCTPTGCICSEPWFGIDCSSRVIPSQPPIVNSSSPQATTQVDIIPGSSDSQEEDIISLTTLISIVSLDEYKFDGTLVNSHKFDEDWVFTNSTLEGSQNLRYLYETQVTRYSTTTNITVAMEWFRDSQIIRFADQDLVMNPSTLKYNITMTKYHFESNLNRLQLRMYASIISSESTVGSCIYQDSGNTTDSDSEYIKLQVNGNSLYGRFIKRAIVDTRITAISTIVTSDTENESTNQISSYLAIQIPFYSTKVHIDPDFSILVDTKPAREQPNSLCTDSLDSDSLTTVQLIGIIVGCSLAVILVGVALFIYQYRKHWTWGVKIRRVFRLQRISRKI</sequence>
<dbReference type="Proteomes" id="UP000076078">
    <property type="component" value="Unassembled WGS sequence"/>
</dbReference>
<dbReference type="Pfam" id="PF23034">
    <property type="entry name" value="DUF7035"/>
    <property type="match status" value="1"/>
</dbReference>
<dbReference type="EMBL" id="LODT01000025">
    <property type="protein sequence ID" value="KYQ93866.1"/>
    <property type="molecule type" value="Genomic_DNA"/>
</dbReference>
<keyword evidence="1" id="KW-0472">Membrane</keyword>
<feature type="domain" description="ComC supersandwich" evidence="3">
    <location>
        <begin position="1097"/>
        <end position="1299"/>
    </location>
</feature>
<evidence type="ECO:0000313" key="9">
    <source>
        <dbReference type="Proteomes" id="UP000076078"/>
    </source>
</evidence>
<evidence type="ECO:0000259" key="7">
    <source>
        <dbReference type="Pfam" id="PF25820"/>
    </source>
</evidence>
<reference evidence="8 9" key="1">
    <citation type="submission" date="2015-12" db="EMBL/GenBank/DDBJ databases">
        <title>Dictyostelia acquired genes for synthesis and detection of signals that induce cell-type specialization by lateral gene transfer from prokaryotes.</title>
        <authorList>
            <person name="Gloeckner G."/>
            <person name="Schaap P."/>
        </authorList>
    </citation>
    <scope>NUCLEOTIDE SEQUENCE [LARGE SCALE GENOMIC DNA]</scope>
    <source>
        <strain evidence="8 9">TK</strain>
    </source>
</reference>
<keyword evidence="1" id="KW-1133">Transmembrane helix</keyword>
<dbReference type="InterPro" id="IPR057709">
    <property type="entry name" value="DUF7949"/>
</dbReference>
<dbReference type="InterPro" id="IPR055462">
    <property type="entry name" value="DUF7034"/>
</dbReference>
<keyword evidence="2" id="KW-0732">Signal</keyword>
<dbReference type="InterPro" id="IPR056645">
    <property type="entry name" value="DUF7743"/>
</dbReference>
<keyword evidence="9" id="KW-1185">Reference proteome</keyword>
<dbReference type="InterPro" id="IPR055463">
    <property type="entry name" value="DUF7035"/>
</dbReference>
<dbReference type="InterPro" id="IPR054484">
    <property type="entry name" value="ComC_SSD"/>
</dbReference>
<feature type="domain" description="DUF7949" evidence="7">
    <location>
        <begin position="1028"/>
        <end position="1060"/>
    </location>
</feature>
<dbReference type="InParanoid" id="A0A151ZIT7"/>
<evidence type="ECO:0000313" key="8">
    <source>
        <dbReference type="EMBL" id="KYQ93866.1"/>
    </source>
</evidence>
<feature type="transmembrane region" description="Helical" evidence="1">
    <location>
        <begin position="1327"/>
        <end position="1348"/>
    </location>
</feature>
<feature type="domain" description="DUF7034" evidence="4">
    <location>
        <begin position="820"/>
        <end position="909"/>
    </location>
</feature>
<dbReference type="Pfam" id="PF24893">
    <property type="entry name" value="DUF7743"/>
    <property type="match status" value="1"/>
</dbReference>
<proteinExistence type="predicted"/>
<evidence type="ECO:0000259" key="4">
    <source>
        <dbReference type="Pfam" id="PF23033"/>
    </source>
</evidence>
<dbReference type="OrthoDB" id="24278at2759"/>
<evidence type="ECO:0000259" key="5">
    <source>
        <dbReference type="Pfam" id="PF23034"/>
    </source>
</evidence>
<dbReference type="Pfam" id="PF22933">
    <property type="entry name" value="ComC_SSD"/>
    <property type="match status" value="1"/>
</dbReference>
<name>A0A151ZIT7_TIELA</name>
<dbReference type="Pfam" id="PF23033">
    <property type="entry name" value="DUF7034"/>
    <property type="match status" value="1"/>
</dbReference>
<evidence type="ECO:0000256" key="1">
    <source>
        <dbReference type="SAM" id="Phobius"/>
    </source>
</evidence>
<keyword evidence="1" id="KW-0812">Transmembrane</keyword>
<evidence type="ECO:0000259" key="3">
    <source>
        <dbReference type="Pfam" id="PF22933"/>
    </source>
</evidence>
<dbReference type="OMA" id="INVETEW"/>
<protein>
    <submittedName>
        <fullName evidence="8">EGF-like domain-containing protein</fullName>
    </submittedName>
</protein>
<feature type="domain" description="DUF7035" evidence="5">
    <location>
        <begin position="674"/>
        <end position="798"/>
    </location>
</feature>
<evidence type="ECO:0000259" key="6">
    <source>
        <dbReference type="Pfam" id="PF24893"/>
    </source>
</evidence>
<feature type="chain" id="PRO_5007593343" evidence="2">
    <location>
        <begin position="21"/>
        <end position="1373"/>
    </location>
</feature>
<evidence type="ECO:0000256" key="2">
    <source>
        <dbReference type="SAM" id="SignalP"/>
    </source>
</evidence>
<dbReference type="PANTHER" id="PTHR31378">
    <property type="entry name" value="EGF-LIKE DOMAIN-CONTAINING PROTEIN-RELATED-RELATED"/>
    <property type="match status" value="1"/>
</dbReference>
<dbReference type="Pfam" id="PF25820">
    <property type="entry name" value="DUF7949"/>
    <property type="match status" value="1"/>
</dbReference>
<feature type="signal peptide" evidence="2">
    <location>
        <begin position="1"/>
        <end position="20"/>
    </location>
</feature>
<feature type="domain" description="DUF7743" evidence="6">
    <location>
        <begin position="442"/>
        <end position="552"/>
    </location>
</feature>
<accession>A0A151ZIT7</accession>
<organism evidence="8 9">
    <name type="scientific">Tieghemostelium lacteum</name>
    <name type="common">Slime mold</name>
    <name type="synonym">Dictyostelium lacteum</name>
    <dbReference type="NCBI Taxonomy" id="361077"/>
    <lineage>
        <taxon>Eukaryota</taxon>
        <taxon>Amoebozoa</taxon>
        <taxon>Evosea</taxon>
        <taxon>Eumycetozoa</taxon>
        <taxon>Dictyostelia</taxon>
        <taxon>Dictyosteliales</taxon>
        <taxon>Raperosteliaceae</taxon>
        <taxon>Tieghemostelium</taxon>
    </lineage>
</organism>
<dbReference type="PANTHER" id="PTHR31378:SF17">
    <property type="match status" value="1"/>
</dbReference>